<feature type="region of interest" description="Disordered" evidence="2">
    <location>
        <begin position="52"/>
        <end position="73"/>
    </location>
</feature>
<feature type="compositionally biased region" description="Low complexity" evidence="2">
    <location>
        <begin position="951"/>
        <end position="963"/>
    </location>
</feature>
<dbReference type="SUPFAM" id="SSF57667">
    <property type="entry name" value="beta-beta-alpha zinc fingers"/>
    <property type="match status" value="1"/>
</dbReference>
<keyword evidence="1" id="KW-0863">Zinc-finger</keyword>
<feature type="compositionally biased region" description="Polar residues" evidence="2">
    <location>
        <begin position="926"/>
        <end position="936"/>
    </location>
</feature>
<feature type="region of interest" description="Disordered" evidence="2">
    <location>
        <begin position="175"/>
        <end position="340"/>
    </location>
</feature>
<dbReference type="AlphaFoldDB" id="A0AAV9U972"/>
<feature type="compositionally biased region" description="Polar residues" evidence="2">
    <location>
        <begin position="176"/>
        <end position="194"/>
    </location>
</feature>
<feature type="compositionally biased region" description="Pro residues" evidence="2">
    <location>
        <begin position="270"/>
        <end position="294"/>
    </location>
</feature>
<feature type="compositionally biased region" description="Basic and acidic residues" evidence="2">
    <location>
        <begin position="627"/>
        <end position="637"/>
    </location>
</feature>
<dbReference type="Gene3D" id="3.30.160.60">
    <property type="entry name" value="Classic Zinc Finger"/>
    <property type="match status" value="1"/>
</dbReference>
<sequence>MLQLDTRPPWTSSPPAFHAKAAAESVFSRLSRSAVMGSVICMSENALFAVPPASSRSRGVVSASGDTAAEDPSCHETAARAGAGPADSETASVVVTGCDAGSDAGSDAGKQLNVSRTITNAGEGGRDGRSGTLQPAPPANTANTNTASNAHKSEDEELVSAVGLAGRPLKLPPIQPASSAAVSDSSERASSLLPSISEPHPPAFRGRASSPSASSVSSSALTTPTTSTSFSTSSINFSPTDNTPANGTKPAPAARGQSPSPSLSASASLPTPPPRQPANLPSPPLVKPVSPPRPFSVLSSDPIETDSDAAAAAAAVLDRCLPPPPDNPADSRTSRKRTLQEFQGDLGSKLPSIACGRFSPSAAFGGISNPSRSQAPKDLPAVAPAGPILASKHLLPGPPSEISDLKFTVYSGDQVDQTRPHNDSPANPTLVLAHRAVAAIRSQSLPRSKTIGPLIAAGKSNLYPFSILRKVHDGVMETEDESDTDSVATTISGGQRVMPWHKRRGLSREDSPNLSEPWAGADPAPLLGPMRRKSSTPKPEHHNPGLFGLIQQMGNNRYRNLAEEVDCQPIDASENGDQRIDKTSEGSRSPDKADSGVNNASSTNLGSQSSFPAMRPGAGGSGDGDEDPNKRSRKLSEHEEDNDPDIDYPNRNKRRRLGFEEFNGQLESQSKIQADQDAVVSSLFSLSKGPSPPPLLSGPPTFDSLPSTATTMDTGPTYSETVATPATLSEVRSEYKSPVETTPNNTLPPMIHTGPNHLSGKSPTSPRTTHAILPGVSSLLTAAEMKHSMDSPPPINSHHPHPGGGQLSKLKRVQHLNVAVASASSPTPSLPRNYIDEYSRPAHFTDSVSQYRAPRTRLSPTISPTEKKLPPIAPAPPKFSGRASSSPSSKYASIPPYFPPRNLNRPEHATLPPIKTEWSTPIPHSEPNSAKTPTSKISKRGRNGTPKHGSGDSSQSSPSVAGGFKCTEEGCTAAPFSTQYLLNSHANVHSEDRPHFCPVPGCSRAEGGKGFKRKNEMIRHGLVHQSPGYACPFCPDKEHKYPRPDNLQRHVKAHHKDKSSDDPMLREVLAVRPEGGQRGRRRRLGPST</sequence>
<gene>
    <name evidence="4" type="ORF">TWF696_001613</name>
</gene>
<evidence type="ECO:0000313" key="5">
    <source>
        <dbReference type="Proteomes" id="UP001375240"/>
    </source>
</evidence>
<comment type="caution">
    <text evidence="4">The sequence shown here is derived from an EMBL/GenBank/DDBJ whole genome shotgun (WGS) entry which is preliminary data.</text>
</comment>
<feature type="compositionally biased region" description="Polar residues" evidence="2">
    <location>
        <begin position="596"/>
        <end position="611"/>
    </location>
</feature>
<feature type="compositionally biased region" description="Low complexity" evidence="2">
    <location>
        <begin position="208"/>
        <end position="240"/>
    </location>
</feature>
<feature type="compositionally biased region" description="Basic and acidic residues" evidence="2">
    <location>
        <begin position="576"/>
        <end position="594"/>
    </location>
</feature>
<reference evidence="4 5" key="1">
    <citation type="submission" date="2019-10" db="EMBL/GenBank/DDBJ databases">
        <authorList>
            <person name="Palmer J.M."/>
        </authorList>
    </citation>
    <scope>NUCLEOTIDE SEQUENCE [LARGE SCALE GENOMIC DNA]</scope>
    <source>
        <strain evidence="4 5">TWF696</strain>
    </source>
</reference>
<accession>A0AAV9U972</accession>
<evidence type="ECO:0000259" key="3">
    <source>
        <dbReference type="PROSITE" id="PS50157"/>
    </source>
</evidence>
<evidence type="ECO:0000256" key="1">
    <source>
        <dbReference type="PROSITE-ProRule" id="PRU00042"/>
    </source>
</evidence>
<evidence type="ECO:0000313" key="4">
    <source>
        <dbReference type="EMBL" id="KAK6338142.1"/>
    </source>
</evidence>
<dbReference type="GO" id="GO:0005634">
    <property type="term" value="C:nucleus"/>
    <property type="evidence" value="ECO:0007669"/>
    <property type="project" value="TreeGrafter"/>
</dbReference>
<dbReference type="InterPro" id="IPR051061">
    <property type="entry name" value="Zinc_finger_trans_reg"/>
</dbReference>
<dbReference type="SMART" id="SM00355">
    <property type="entry name" value="ZnF_C2H2"/>
    <property type="match status" value="3"/>
</dbReference>
<protein>
    <recommendedName>
        <fullName evidence="3">C2H2-type domain-containing protein</fullName>
    </recommendedName>
</protein>
<feature type="domain" description="C2H2-type" evidence="3">
    <location>
        <begin position="964"/>
        <end position="994"/>
    </location>
</feature>
<organism evidence="4 5">
    <name type="scientific">Orbilia brochopaga</name>
    <dbReference type="NCBI Taxonomy" id="3140254"/>
    <lineage>
        <taxon>Eukaryota</taxon>
        <taxon>Fungi</taxon>
        <taxon>Dikarya</taxon>
        <taxon>Ascomycota</taxon>
        <taxon>Pezizomycotina</taxon>
        <taxon>Orbiliomycetes</taxon>
        <taxon>Orbiliales</taxon>
        <taxon>Orbiliaceae</taxon>
        <taxon>Orbilia</taxon>
    </lineage>
</organism>
<dbReference type="PANTHER" id="PTHR46179">
    <property type="entry name" value="ZINC FINGER PROTEIN"/>
    <property type="match status" value="1"/>
</dbReference>
<feature type="compositionally biased region" description="Low complexity" evidence="2">
    <location>
        <begin position="878"/>
        <end position="895"/>
    </location>
</feature>
<proteinExistence type="predicted"/>
<dbReference type="PANTHER" id="PTHR46179:SF19">
    <property type="entry name" value="C2H2 FINGER DOMAIN TRANSCRIPTION FACTOR (EUROFUNG)-RELATED"/>
    <property type="match status" value="1"/>
</dbReference>
<keyword evidence="1" id="KW-0479">Metal-binding</keyword>
<dbReference type="GO" id="GO:0006357">
    <property type="term" value="P:regulation of transcription by RNA polymerase II"/>
    <property type="evidence" value="ECO:0007669"/>
    <property type="project" value="TreeGrafter"/>
</dbReference>
<dbReference type="EMBL" id="JAVHNQ010000010">
    <property type="protein sequence ID" value="KAK6338142.1"/>
    <property type="molecule type" value="Genomic_DNA"/>
</dbReference>
<name>A0AAV9U972_9PEZI</name>
<feature type="compositionally biased region" description="Low complexity" evidence="2">
    <location>
        <begin position="258"/>
        <end position="269"/>
    </location>
</feature>
<evidence type="ECO:0000256" key="2">
    <source>
        <dbReference type="SAM" id="MobiDB-lite"/>
    </source>
</evidence>
<feature type="compositionally biased region" description="Polar residues" evidence="2">
    <location>
        <begin position="704"/>
        <end position="724"/>
    </location>
</feature>
<feature type="region of interest" description="Disordered" evidence="2">
    <location>
        <begin position="846"/>
        <end position="963"/>
    </location>
</feature>
<feature type="region of interest" description="Disordered" evidence="2">
    <location>
        <begin position="568"/>
        <end position="724"/>
    </location>
</feature>
<feature type="compositionally biased region" description="Low complexity" evidence="2">
    <location>
        <begin position="52"/>
        <end position="65"/>
    </location>
</feature>
<dbReference type="InterPro" id="IPR036236">
    <property type="entry name" value="Znf_C2H2_sf"/>
</dbReference>
<dbReference type="GO" id="GO:0008270">
    <property type="term" value="F:zinc ion binding"/>
    <property type="evidence" value="ECO:0007669"/>
    <property type="project" value="UniProtKB-KW"/>
</dbReference>
<feature type="region of interest" description="Disordered" evidence="2">
    <location>
        <begin position="501"/>
        <end position="548"/>
    </location>
</feature>
<dbReference type="InterPro" id="IPR013087">
    <property type="entry name" value="Znf_C2H2_type"/>
</dbReference>
<dbReference type="Proteomes" id="UP001375240">
    <property type="component" value="Unassembled WGS sequence"/>
</dbReference>
<keyword evidence="5" id="KW-1185">Reference proteome</keyword>
<keyword evidence="1" id="KW-0862">Zinc</keyword>
<feature type="region of interest" description="Disordered" evidence="2">
    <location>
        <begin position="103"/>
        <end position="159"/>
    </location>
</feature>
<dbReference type="PROSITE" id="PS50157">
    <property type="entry name" value="ZINC_FINGER_C2H2_2"/>
    <property type="match status" value="1"/>
</dbReference>